<organism evidence="1 2">
    <name type="scientific">Ignatzschineria ureiclastica</name>
    <dbReference type="NCBI Taxonomy" id="472582"/>
    <lineage>
        <taxon>Bacteria</taxon>
        <taxon>Pseudomonadati</taxon>
        <taxon>Pseudomonadota</taxon>
        <taxon>Gammaproteobacteria</taxon>
        <taxon>Cardiobacteriales</taxon>
        <taxon>Ignatzschineriaceae</taxon>
        <taxon>Ignatzschineria</taxon>
    </lineage>
</organism>
<dbReference type="Pfam" id="PF12318">
    <property type="entry name" value="FAD-SLDH"/>
    <property type="match status" value="1"/>
</dbReference>
<name>A0A2U2AH97_9GAMM</name>
<sequence>MNRRRFMQMTSGVFATLVMPLGMLQAQPYASPVSAENVALFLRVSEFLTDKDDLKLIVAQRALSNLMLEDSVLIDKLRELDAAIIQSGLPNAVAFSKSVLMQNAQIADLAKKITKAWYLGYTGTPLPFTVSDDVRFVTYTDALMYRPTLDATIIPSFSREKPNYWFNPPAHLMNQRS</sequence>
<evidence type="ECO:0000313" key="1">
    <source>
        <dbReference type="EMBL" id="PWD82007.1"/>
    </source>
</evidence>
<dbReference type="OrthoDB" id="6162173at2"/>
<protein>
    <recommendedName>
        <fullName evidence="3">Dehydrogenase</fullName>
    </recommendedName>
</protein>
<evidence type="ECO:0008006" key="3">
    <source>
        <dbReference type="Google" id="ProtNLM"/>
    </source>
</evidence>
<proteinExistence type="predicted"/>
<dbReference type="InterPro" id="IPR024651">
    <property type="entry name" value="FAD-SLDH_ssu"/>
</dbReference>
<comment type="caution">
    <text evidence="1">The sequence shown here is derived from an EMBL/GenBank/DDBJ whole genome shotgun (WGS) entry which is preliminary data.</text>
</comment>
<accession>A0A2U2AH97</accession>
<reference evidence="2" key="1">
    <citation type="submission" date="2018-05" db="EMBL/GenBank/DDBJ databases">
        <title>Ignatzschineria dubaiensis sp. nov., isolated from necrotic foot tissues of dromedaries (Camelus dromedarius) and associated maggots in Dubai, United Arab Emirates.</title>
        <authorList>
            <person name="Tsang C.C."/>
            <person name="Tang J.Y.M."/>
            <person name="Fong J.Y.H."/>
            <person name="Kinne J."/>
            <person name="Lee H.H."/>
            <person name="Joseph M."/>
            <person name="Jose S."/>
            <person name="Schuster R.K."/>
            <person name="Tang Y."/>
            <person name="Sivakumar S."/>
            <person name="Chen J.H.K."/>
            <person name="Teng J.L.L."/>
            <person name="Lau S.K.P."/>
            <person name="Wernery U."/>
            <person name="Woo P.C.Y."/>
        </authorList>
    </citation>
    <scope>NUCLEOTIDE SEQUENCE [LARGE SCALE GENOMIC DNA]</scope>
    <source>
        <strain evidence="2">KCTC 22644</strain>
    </source>
</reference>
<dbReference type="EMBL" id="QEWQ01000001">
    <property type="protein sequence ID" value="PWD82007.1"/>
    <property type="molecule type" value="Genomic_DNA"/>
</dbReference>
<evidence type="ECO:0000313" key="2">
    <source>
        <dbReference type="Proteomes" id="UP000245020"/>
    </source>
</evidence>
<gene>
    <name evidence="1" type="ORF">DC083_02140</name>
</gene>
<dbReference type="Proteomes" id="UP000245020">
    <property type="component" value="Unassembled WGS sequence"/>
</dbReference>
<dbReference type="AlphaFoldDB" id="A0A2U2AH97"/>
<keyword evidence="2" id="KW-1185">Reference proteome</keyword>
<dbReference type="RefSeq" id="WP_109188607.1">
    <property type="nucleotide sequence ID" value="NZ_BMYA01000001.1"/>
</dbReference>